<dbReference type="Pfam" id="PF01610">
    <property type="entry name" value="DDE_Tnp_ISL3"/>
    <property type="match status" value="1"/>
</dbReference>
<dbReference type="InterPro" id="IPR002560">
    <property type="entry name" value="Transposase_DDE"/>
</dbReference>
<name>A0A9D9H241_9SPIO</name>
<proteinExistence type="predicted"/>
<dbReference type="Pfam" id="PF14690">
    <property type="entry name" value="Zn_ribbon_ISL3"/>
    <property type="match status" value="1"/>
</dbReference>
<dbReference type="NCBIfam" id="NF033550">
    <property type="entry name" value="transpos_ISL3"/>
    <property type="match status" value="1"/>
</dbReference>
<accession>A0A9D9H241</accession>
<sequence>MQNYISIPTLLVGFNQIPELTEIRNTHSGRTANVIRGELEETGNDRICPVCGKNGHIHGTQETTLRHLPIGLRLNVLRFSKNRYRCPGCGMTWGQEIIFKADRHFITQELHAFTEDLLSYGFTLKAVAEITGLGKNTEKEIDKKRLQDKYTVDGRALKKPEKQARHLAIDEFKLHGGNKYTTVIIDLDTGHILWLAHGKKKECVHAFIDFVGEEWMDGVEAVACDMNSDFQEVFEQRCEHITVVFDHFHIIKNFNDKVVSSVRKEEQARLMKEGNEKAARSLKRSKYVLTSKRETLQKKDKEEAKGKVLQSGSELFHRSEVKRKGGQEELYDSIIRENKLLFTADLVKEQLSDAFKMADEAAMAEAVIEIIDECRATKNRHFIWFSNLLENHFEGIIAHAAYKISSGKIEGINNKIKTIRRTGYGYPDDDYFFLKLFDAESVIHFVDIPSQLDQKKGNNLQLR</sequence>
<dbReference type="PANTHER" id="PTHR33498">
    <property type="entry name" value="TRANSPOSASE FOR INSERTION SEQUENCE ELEMENT IS1557"/>
    <property type="match status" value="1"/>
</dbReference>
<dbReference type="AlphaFoldDB" id="A0A9D9H241"/>
<dbReference type="Proteomes" id="UP000823615">
    <property type="component" value="Unassembled WGS sequence"/>
</dbReference>
<protein>
    <submittedName>
        <fullName evidence="3">ISL3 family transposase</fullName>
    </submittedName>
</protein>
<feature type="domain" description="Transposase IS204/IS1001/IS1096/IS1165 zinc-finger" evidence="2">
    <location>
        <begin position="47"/>
        <end position="89"/>
    </location>
</feature>
<evidence type="ECO:0000313" key="4">
    <source>
        <dbReference type="Proteomes" id="UP000823615"/>
    </source>
</evidence>
<reference evidence="3" key="1">
    <citation type="submission" date="2020-10" db="EMBL/GenBank/DDBJ databases">
        <authorList>
            <person name="Gilroy R."/>
        </authorList>
    </citation>
    <scope>NUCLEOTIDE SEQUENCE</scope>
    <source>
        <strain evidence="3">7293</strain>
    </source>
</reference>
<organism evidence="3 4">
    <name type="scientific">Candidatus Ornithospirochaeta stercoripullorum</name>
    <dbReference type="NCBI Taxonomy" id="2840899"/>
    <lineage>
        <taxon>Bacteria</taxon>
        <taxon>Pseudomonadati</taxon>
        <taxon>Spirochaetota</taxon>
        <taxon>Spirochaetia</taxon>
        <taxon>Spirochaetales</taxon>
        <taxon>Spirochaetaceae</taxon>
        <taxon>Spirochaetaceae incertae sedis</taxon>
        <taxon>Candidatus Ornithospirochaeta</taxon>
    </lineage>
</organism>
<dbReference type="InterPro" id="IPR029261">
    <property type="entry name" value="Transposase_Znf"/>
</dbReference>
<evidence type="ECO:0000259" key="2">
    <source>
        <dbReference type="Pfam" id="PF14690"/>
    </source>
</evidence>
<dbReference type="InterPro" id="IPR047951">
    <property type="entry name" value="Transpos_ISL3"/>
</dbReference>
<evidence type="ECO:0000259" key="1">
    <source>
        <dbReference type="Pfam" id="PF01610"/>
    </source>
</evidence>
<evidence type="ECO:0000313" key="3">
    <source>
        <dbReference type="EMBL" id="MBO8436250.1"/>
    </source>
</evidence>
<gene>
    <name evidence="3" type="ORF">IAA97_04660</name>
</gene>
<feature type="domain" description="Transposase IS204/IS1001/IS1096/IS1165 DDE" evidence="1">
    <location>
        <begin position="167"/>
        <end position="435"/>
    </location>
</feature>
<dbReference type="PANTHER" id="PTHR33498:SF1">
    <property type="entry name" value="TRANSPOSASE FOR INSERTION SEQUENCE ELEMENT IS1557"/>
    <property type="match status" value="1"/>
</dbReference>
<dbReference type="EMBL" id="JADIMT010000055">
    <property type="protein sequence ID" value="MBO8436250.1"/>
    <property type="molecule type" value="Genomic_DNA"/>
</dbReference>
<comment type="caution">
    <text evidence="3">The sequence shown here is derived from an EMBL/GenBank/DDBJ whole genome shotgun (WGS) entry which is preliminary data.</text>
</comment>
<reference evidence="3" key="2">
    <citation type="journal article" date="2021" name="PeerJ">
        <title>Extensive microbial diversity within the chicken gut microbiome revealed by metagenomics and culture.</title>
        <authorList>
            <person name="Gilroy R."/>
            <person name="Ravi A."/>
            <person name="Getino M."/>
            <person name="Pursley I."/>
            <person name="Horton D.L."/>
            <person name="Alikhan N.F."/>
            <person name="Baker D."/>
            <person name="Gharbi K."/>
            <person name="Hall N."/>
            <person name="Watson M."/>
            <person name="Adriaenssens E.M."/>
            <person name="Foster-Nyarko E."/>
            <person name="Jarju S."/>
            <person name="Secka A."/>
            <person name="Antonio M."/>
            <person name="Oren A."/>
            <person name="Chaudhuri R.R."/>
            <person name="La Ragione R."/>
            <person name="Hildebrand F."/>
            <person name="Pallen M.J."/>
        </authorList>
    </citation>
    <scope>NUCLEOTIDE SEQUENCE</scope>
    <source>
        <strain evidence="3">7293</strain>
    </source>
</reference>